<dbReference type="HOGENOM" id="CLU_2832607_0_0_1"/>
<sequence>MVSEEFAVEKKEIVLEIQNELQNLVSNILMLKKSFRDVQDLGVNIKDAAKAWSNIMKVDTKEENNL</sequence>
<reference evidence="4" key="2">
    <citation type="journal article" date="2018" name="Nat. Microbiol.">
        <title>Leveraging single-cell genomics to expand the fungal tree of life.</title>
        <authorList>
            <person name="Ahrendt S.R."/>
            <person name="Quandt C.A."/>
            <person name="Ciobanu D."/>
            <person name="Clum A."/>
            <person name="Salamov A."/>
            <person name="Andreopoulos B."/>
            <person name="Cheng J.F."/>
            <person name="Woyke T."/>
            <person name="Pelin A."/>
            <person name="Henrissat B."/>
            <person name="Reynolds N.K."/>
            <person name="Benny G.L."/>
            <person name="Smith M.E."/>
            <person name="James T.Y."/>
            <person name="Grigoriev I.V."/>
        </authorList>
    </citation>
    <scope>NUCLEOTIDE SEQUENCE [LARGE SCALE GENOMIC DNA]</scope>
    <source>
        <strain evidence="4">CSF55</strain>
    </source>
</reference>
<dbReference type="Proteomes" id="UP000281549">
    <property type="component" value="Unassembled WGS sequence"/>
</dbReference>
<name>A0A075ATZ2_ROZAC</name>
<evidence type="ECO:0000313" key="3">
    <source>
        <dbReference type="Proteomes" id="UP000030755"/>
    </source>
</evidence>
<dbReference type="EMBL" id="ML005995">
    <property type="protein sequence ID" value="RKP17156.1"/>
    <property type="molecule type" value="Genomic_DNA"/>
</dbReference>
<dbReference type="EMBL" id="KE561040">
    <property type="protein sequence ID" value="EPZ33771.1"/>
    <property type="molecule type" value="Genomic_DNA"/>
</dbReference>
<proteinExistence type="predicted"/>
<protein>
    <recommendedName>
        <fullName evidence="5">DASH complex subunit DAD1</fullName>
    </recommendedName>
</protein>
<dbReference type="Proteomes" id="UP000030755">
    <property type="component" value="Unassembled WGS sequence"/>
</dbReference>
<evidence type="ECO:0008006" key="5">
    <source>
        <dbReference type="Google" id="ProtNLM"/>
    </source>
</evidence>
<evidence type="ECO:0000313" key="4">
    <source>
        <dbReference type="Proteomes" id="UP000281549"/>
    </source>
</evidence>
<reference evidence="1 3" key="1">
    <citation type="journal article" date="2013" name="Curr. Biol.">
        <title>Shared signatures of parasitism and phylogenomics unite Cryptomycota and microsporidia.</title>
        <authorList>
            <person name="James T.Y."/>
            <person name="Pelin A."/>
            <person name="Bonen L."/>
            <person name="Ahrendt S."/>
            <person name="Sain D."/>
            <person name="Corradi N."/>
            <person name="Stajich J.E."/>
        </authorList>
    </citation>
    <scope>NUCLEOTIDE SEQUENCE [LARGE SCALE GENOMIC DNA]</scope>
    <source>
        <strain evidence="1 3">CSF55</strain>
        <strain evidence="1 3">CSF55</strain>
    </source>
</reference>
<accession>A0A075ATZ2</accession>
<evidence type="ECO:0000313" key="1">
    <source>
        <dbReference type="EMBL" id="EPZ33771.1"/>
    </source>
</evidence>
<organism evidence="1 3">
    <name type="scientific">Rozella allomycis (strain CSF55)</name>
    <dbReference type="NCBI Taxonomy" id="988480"/>
    <lineage>
        <taxon>Eukaryota</taxon>
        <taxon>Fungi</taxon>
        <taxon>Fungi incertae sedis</taxon>
        <taxon>Cryptomycota</taxon>
        <taxon>Cryptomycota incertae sedis</taxon>
        <taxon>Rozella</taxon>
    </lineage>
</organism>
<reference evidence="2" key="3">
    <citation type="submission" date="2018-08" db="EMBL/GenBank/DDBJ databases">
        <title>Leveraging single-cell genomics to expand the Fungal Tree of Life.</title>
        <authorList>
            <consortium name="DOE Joint Genome Institute"/>
            <person name="Ahrendt S.R."/>
            <person name="Quandt C.A."/>
            <person name="Ciobanu D."/>
            <person name="Clum A."/>
            <person name="Salamov A."/>
            <person name="Andreopoulos B."/>
            <person name="Cheng J.-F."/>
            <person name="Woyke T."/>
            <person name="Pelin A."/>
            <person name="Henrissat B."/>
            <person name="Reynolds N."/>
            <person name="Benny G.L."/>
            <person name="Smith M.E."/>
            <person name="James T.Y."/>
            <person name="Grigoriev I.V."/>
        </authorList>
    </citation>
    <scope>NUCLEOTIDE SEQUENCE</scope>
    <source>
        <strain evidence="2">CSF55</strain>
    </source>
</reference>
<gene>
    <name evidence="1" type="ORF">O9G_006202</name>
    <name evidence="2" type="ORF">ROZALSC1DRAFT_31012</name>
</gene>
<dbReference type="AlphaFoldDB" id="A0A075ATZ2"/>
<evidence type="ECO:0000313" key="2">
    <source>
        <dbReference type="EMBL" id="RKP17156.1"/>
    </source>
</evidence>
<keyword evidence="3" id="KW-1185">Reference proteome</keyword>